<accession>A0A8H7AJS1</accession>
<name>A0A8H7AJS1_9EURO</name>
<organism evidence="1 2">
    <name type="scientific">Endocarpon pusillum</name>
    <dbReference type="NCBI Taxonomy" id="364733"/>
    <lineage>
        <taxon>Eukaryota</taxon>
        <taxon>Fungi</taxon>
        <taxon>Dikarya</taxon>
        <taxon>Ascomycota</taxon>
        <taxon>Pezizomycotina</taxon>
        <taxon>Eurotiomycetes</taxon>
        <taxon>Chaetothyriomycetidae</taxon>
        <taxon>Verrucariales</taxon>
        <taxon>Verrucariaceae</taxon>
        <taxon>Endocarpon</taxon>
    </lineage>
</organism>
<reference evidence="1" key="1">
    <citation type="submission" date="2020-02" db="EMBL/GenBank/DDBJ databases">
        <authorList>
            <person name="Palmer J.M."/>
        </authorList>
    </citation>
    <scope>NUCLEOTIDE SEQUENCE</scope>
    <source>
        <strain evidence="1">EPUS1.4</strain>
        <tissue evidence="1">Thallus</tissue>
    </source>
</reference>
<evidence type="ECO:0000313" key="2">
    <source>
        <dbReference type="Proteomes" id="UP000606974"/>
    </source>
</evidence>
<evidence type="ECO:0000313" key="1">
    <source>
        <dbReference type="EMBL" id="KAF7509429.1"/>
    </source>
</evidence>
<dbReference type="OrthoDB" id="1470350at2759"/>
<keyword evidence="2" id="KW-1185">Reference proteome</keyword>
<dbReference type="AlphaFoldDB" id="A0A8H7AJS1"/>
<dbReference type="Proteomes" id="UP000606974">
    <property type="component" value="Unassembled WGS sequence"/>
</dbReference>
<gene>
    <name evidence="1" type="ORF">GJ744_007992</name>
</gene>
<protein>
    <submittedName>
        <fullName evidence="1">Uncharacterized protein</fullName>
    </submittedName>
</protein>
<sequence length="215" mass="23864">MCRPQWIDDADIENRHAPLQTQPSKWVFAAHEGPETGSFLIEEETLEYSKLVIILNGTPTAPCLLVFTIYQLRNQDRSAQSPQSNRHLSLDRKLLRPDQTHQLRYKNAILKESFPLSAAAPGFNTESIALPRGAKFEPVTIVTLANDNYPTPPALPIMGDPRSREFATHRLLPTGIIPSRAHAAREARDVTQGNEAVGLGWEEGLYIGKHPALGS</sequence>
<comment type="caution">
    <text evidence="1">The sequence shown here is derived from an EMBL/GenBank/DDBJ whole genome shotgun (WGS) entry which is preliminary data.</text>
</comment>
<proteinExistence type="predicted"/>
<dbReference type="EMBL" id="JAACFV010000041">
    <property type="protein sequence ID" value="KAF7509429.1"/>
    <property type="molecule type" value="Genomic_DNA"/>
</dbReference>